<evidence type="ECO:0000256" key="2">
    <source>
        <dbReference type="ARBA" id="ARBA00022603"/>
    </source>
</evidence>
<dbReference type="InterPro" id="IPR011530">
    <property type="entry name" value="rRNA_adenine_dimethylase"/>
</dbReference>
<evidence type="ECO:0000256" key="1">
    <source>
        <dbReference type="ARBA" id="ARBA00022552"/>
    </source>
</evidence>
<dbReference type="EMBL" id="JAGVSJ010000028">
    <property type="protein sequence ID" value="MBX8632462.1"/>
    <property type="molecule type" value="Genomic_DNA"/>
</dbReference>
<dbReference type="AlphaFoldDB" id="A0A8J7YKU1"/>
<dbReference type="Proteomes" id="UP000750197">
    <property type="component" value="Unassembled WGS sequence"/>
</dbReference>
<dbReference type="GO" id="GO:0003723">
    <property type="term" value="F:RNA binding"/>
    <property type="evidence" value="ECO:0007669"/>
    <property type="project" value="UniProtKB-UniRule"/>
</dbReference>
<organism evidence="8 10">
    <name type="scientific">Candidatus Sysuiplasma superficiale</name>
    <dbReference type="NCBI Taxonomy" id="2823368"/>
    <lineage>
        <taxon>Archaea</taxon>
        <taxon>Methanobacteriati</taxon>
        <taxon>Thermoplasmatota</taxon>
        <taxon>Thermoplasmata</taxon>
        <taxon>Candidatus Sysuiplasmatales</taxon>
        <taxon>Candidatus Sysuiplasmataceae</taxon>
        <taxon>Candidatus Sysuiplasma</taxon>
    </lineage>
</organism>
<dbReference type="SUPFAM" id="SSF53335">
    <property type="entry name" value="S-adenosyl-L-methionine-dependent methyltransferases"/>
    <property type="match status" value="1"/>
</dbReference>
<feature type="domain" description="Ribosomal RNA adenine methylase transferase N-terminal" evidence="7">
    <location>
        <begin position="31"/>
        <end position="193"/>
    </location>
</feature>
<feature type="binding site" evidence="6">
    <location>
        <position position="110"/>
    </location>
    <ligand>
        <name>S-adenosyl-L-methionine</name>
        <dbReference type="ChEBI" id="CHEBI:59789"/>
    </ligand>
</feature>
<proteinExistence type="inferred from homology"/>
<accession>A0A8J7YKU1</accession>
<dbReference type="PROSITE" id="PS51689">
    <property type="entry name" value="SAM_RNA_A_N6_MT"/>
    <property type="match status" value="1"/>
</dbReference>
<gene>
    <name evidence="8" type="primary">rsmA</name>
    <name evidence="8" type="ORF">J9259_08130</name>
    <name evidence="9" type="ORF">KIY12_07545</name>
</gene>
<sequence length="269" mass="30546">MSLRETRQALMELGIYPSRKHGQTFLVDEEIADREVENAKIGRRDSVLEIGPGLGVLTERISGSCRKLTVIESDPRLVLYLREKFGDAVEVIEGDAMEVDLPQFDVAIGNLPYSVASQLIFRLSDAGMKKGLFMIQREMAQRVVARPFTAEYSRMGAVLQRSYSIDMLFDVGHSHFYPQPDVDSSVLFFRARKGVKRWPEYERAVTLLFSQRRKTIASILRKRVGSGSINFNSMPHGSRRIEELTIDEIEEVVKWMLSAETTAALLQNE</sequence>
<comment type="similarity">
    <text evidence="6">Belongs to the class I-like SAM-binding methyltransferase superfamily. rRNA adenine N(6)-methyltransferase family.</text>
</comment>
<dbReference type="PANTHER" id="PTHR11727:SF7">
    <property type="entry name" value="DIMETHYLADENOSINE TRANSFERASE-RELATED"/>
    <property type="match status" value="1"/>
</dbReference>
<evidence type="ECO:0000313" key="8">
    <source>
        <dbReference type="EMBL" id="MBX8632462.1"/>
    </source>
</evidence>
<dbReference type="NCBIfam" id="TIGR00755">
    <property type="entry name" value="ksgA"/>
    <property type="match status" value="1"/>
</dbReference>
<comment type="caution">
    <text evidence="6">Lacks conserved residue(s) required for the propagation of feature annotation.</text>
</comment>
<evidence type="ECO:0000256" key="6">
    <source>
        <dbReference type="PROSITE-ProRule" id="PRU01026"/>
    </source>
</evidence>
<dbReference type="InterPro" id="IPR020598">
    <property type="entry name" value="rRNA_Ade_methylase_Trfase_N"/>
</dbReference>
<keyword evidence="2 6" id="KW-0489">Methyltransferase</keyword>
<dbReference type="InterPro" id="IPR001737">
    <property type="entry name" value="KsgA/Erm"/>
</dbReference>
<feature type="binding site" evidence="6">
    <location>
        <position position="51"/>
    </location>
    <ligand>
        <name>S-adenosyl-L-methionine</name>
        <dbReference type="ChEBI" id="CHEBI:59789"/>
    </ligand>
</feature>
<dbReference type="Gene3D" id="3.40.50.150">
    <property type="entry name" value="Vaccinia Virus protein VP39"/>
    <property type="match status" value="1"/>
</dbReference>
<dbReference type="Pfam" id="PF00398">
    <property type="entry name" value="RrnaAD"/>
    <property type="match status" value="1"/>
</dbReference>
<feature type="binding site" evidence="6">
    <location>
        <position position="72"/>
    </location>
    <ligand>
        <name>S-adenosyl-L-methionine</name>
        <dbReference type="ChEBI" id="CHEBI:59789"/>
    </ligand>
</feature>
<protein>
    <submittedName>
        <fullName evidence="8">Ribosomal RNA small subunit methyltransferase A</fullName>
        <ecNumber evidence="8">2.1.1.182</ecNumber>
    </submittedName>
</protein>
<dbReference type="PANTHER" id="PTHR11727">
    <property type="entry name" value="DIMETHYLADENOSINE TRANSFERASE"/>
    <property type="match status" value="1"/>
</dbReference>
<comment type="caution">
    <text evidence="8">The sequence shown here is derived from an EMBL/GenBank/DDBJ whole genome shotgun (WGS) entry which is preliminary data.</text>
</comment>
<dbReference type="InterPro" id="IPR029063">
    <property type="entry name" value="SAM-dependent_MTases_sf"/>
</dbReference>
<dbReference type="CDD" id="cd02440">
    <property type="entry name" value="AdoMet_MTases"/>
    <property type="match status" value="1"/>
</dbReference>
<evidence type="ECO:0000313" key="10">
    <source>
        <dbReference type="Proteomes" id="UP000716004"/>
    </source>
</evidence>
<evidence type="ECO:0000256" key="4">
    <source>
        <dbReference type="ARBA" id="ARBA00022691"/>
    </source>
</evidence>
<keyword evidence="5 6" id="KW-0694">RNA-binding</keyword>
<dbReference type="InterPro" id="IPR020596">
    <property type="entry name" value="rRNA_Ade_Mease_Trfase_CS"/>
</dbReference>
<evidence type="ECO:0000259" key="7">
    <source>
        <dbReference type="SMART" id="SM00650"/>
    </source>
</evidence>
<keyword evidence="1" id="KW-0698">rRNA processing</keyword>
<feature type="binding site" evidence="6">
    <location>
        <position position="26"/>
    </location>
    <ligand>
        <name>S-adenosyl-L-methionine</name>
        <dbReference type="ChEBI" id="CHEBI:59789"/>
    </ligand>
</feature>
<feature type="binding site" evidence="6">
    <location>
        <position position="95"/>
    </location>
    <ligand>
        <name>S-adenosyl-L-methionine</name>
        <dbReference type="ChEBI" id="CHEBI:59789"/>
    </ligand>
</feature>
<name>A0A8J7YKU1_9ARCH</name>
<dbReference type="Proteomes" id="UP000716004">
    <property type="component" value="Unassembled WGS sequence"/>
</dbReference>
<evidence type="ECO:0000256" key="3">
    <source>
        <dbReference type="ARBA" id="ARBA00022679"/>
    </source>
</evidence>
<evidence type="ECO:0000256" key="5">
    <source>
        <dbReference type="ARBA" id="ARBA00022884"/>
    </source>
</evidence>
<evidence type="ECO:0000313" key="9">
    <source>
        <dbReference type="EMBL" id="MBX8644556.1"/>
    </source>
</evidence>
<dbReference type="SMART" id="SM00650">
    <property type="entry name" value="rADc"/>
    <property type="match status" value="1"/>
</dbReference>
<dbReference type="PROSITE" id="PS01131">
    <property type="entry name" value="RRNA_A_DIMETH"/>
    <property type="match status" value="1"/>
</dbReference>
<keyword evidence="4 6" id="KW-0949">S-adenosyl-L-methionine</keyword>
<dbReference type="GO" id="GO:0052908">
    <property type="term" value="F:16S rRNA (adenine(1518)-N(6)/adenine(1519)-N(6))-dimethyltransferase activity"/>
    <property type="evidence" value="ECO:0007669"/>
    <property type="project" value="UniProtKB-EC"/>
</dbReference>
<keyword evidence="3 6" id="KW-0808">Transferase</keyword>
<dbReference type="EMBL" id="JAHEAC010000073">
    <property type="protein sequence ID" value="MBX8644556.1"/>
    <property type="molecule type" value="Genomic_DNA"/>
</dbReference>
<dbReference type="EC" id="2.1.1.182" evidence="8"/>
<reference evidence="8" key="1">
    <citation type="submission" date="2021-04" db="EMBL/GenBank/DDBJ databases">
        <title>Genomic insights into ecological role and evolution of a novel Thermoplasmata order Candidatus Sysuiplasmatales.</title>
        <authorList>
            <person name="Yuan Y."/>
        </authorList>
    </citation>
    <scope>NUCLEOTIDE SEQUENCE</scope>
    <source>
        <strain evidence="9">TUT19-bin139</strain>
        <strain evidence="8">YP2-bin.285</strain>
    </source>
</reference>